<dbReference type="EMBL" id="JALNTZ010000004">
    <property type="protein sequence ID" value="KAJ3654406.1"/>
    <property type="molecule type" value="Genomic_DNA"/>
</dbReference>
<dbReference type="AlphaFoldDB" id="A0AA38IFT5"/>
<reference evidence="1" key="1">
    <citation type="journal article" date="2023" name="G3 (Bethesda)">
        <title>Whole genome assemblies of Zophobas morio and Tenebrio molitor.</title>
        <authorList>
            <person name="Kaur S."/>
            <person name="Stinson S.A."/>
            <person name="diCenzo G.C."/>
        </authorList>
    </citation>
    <scope>NUCLEOTIDE SEQUENCE</scope>
    <source>
        <strain evidence="1">QUZm001</strain>
    </source>
</reference>
<comment type="caution">
    <text evidence="1">The sequence shown here is derived from an EMBL/GenBank/DDBJ whole genome shotgun (WGS) entry which is preliminary data.</text>
</comment>
<sequence>MFFLNPYGDFQTLLKSGTQMKDNDANGLKDKVAKPRSSGWREIHMTALIHPFDMVEMSELLREYALFSSKRTSILHSLSLLQEIRVCLISPELFDDNDKTSKQAYIR</sequence>
<dbReference type="Proteomes" id="UP001168821">
    <property type="component" value="Unassembled WGS sequence"/>
</dbReference>
<gene>
    <name evidence="1" type="ORF">Zmor_013596</name>
</gene>
<organism evidence="1 2">
    <name type="scientific">Zophobas morio</name>
    <dbReference type="NCBI Taxonomy" id="2755281"/>
    <lineage>
        <taxon>Eukaryota</taxon>
        <taxon>Metazoa</taxon>
        <taxon>Ecdysozoa</taxon>
        <taxon>Arthropoda</taxon>
        <taxon>Hexapoda</taxon>
        <taxon>Insecta</taxon>
        <taxon>Pterygota</taxon>
        <taxon>Neoptera</taxon>
        <taxon>Endopterygota</taxon>
        <taxon>Coleoptera</taxon>
        <taxon>Polyphaga</taxon>
        <taxon>Cucujiformia</taxon>
        <taxon>Tenebrionidae</taxon>
        <taxon>Zophobas</taxon>
    </lineage>
</organism>
<evidence type="ECO:0000313" key="1">
    <source>
        <dbReference type="EMBL" id="KAJ3654406.1"/>
    </source>
</evidence>
<evidence type="ECO:0000313" key="2">
    <source>
        <dbReference type="Proteomes" id="UP001168821"/>
    </source>
</evidence>
<accession>A0AA38IFT5</accession>
<keyword evidence="2" id="KW-1185">Reference proteome</keyword>
<name>A0AA38IFT5_9CUCU</name>
<protein>
    <submittedName>
        <fullName evidence="1">Uncharacterized protein</fullName>
    </submittedName>
</protein>
<proteinExistence type="predicted"/>